<evidence type="ECO:0000313" key="2">
    <source>
        <dbReference type="EMBL" id="CEG39814.1"/>
    </source>
</evidence>
<organism evidence="2 3">
    <name type="scientific">Plasmopara halstedii</name>
    <name type="common">Downy mildew of sunflower</name>
    <dbReference type="NCBI Taxonomy" id="4781"/>
    <lineage>
        <taxon>Eukaryota</taxon>
        <taxon>Sar</taxon>
        <taxon>Stramenopiles</taxon>
        <taxon>Oomycota</taxon>
        <taxon>Peronosporomycetes</taxon>
        <taxon>Peronosporales</taxon>
        <taxon>Peronosporaceae</taxon>
        <taxon>Plasmopara</taxon>
    </lineage>
</organism>
<protein>
    <submittedName>
        <fullName evidence="2">Uncharacterized protein</fullName>
    </submittedName>
</protein>
<evidence type="ECO:0000313" key="3">
    <source>
        <dbReference type="Proteomes" id="UP000054928"/>
    </source>
</evidence>
<dbReference type="OrthoDB" id="127096at2759"/>
<reference evidence="3" key="1">
    <citation type="submission" date="2014-09" db="EMBL/GenBank/DDBJ databases">
        <authorList>
            <person name="Sharma Rahul"/>
            <person name="Thines Marco"/>
        </authorList>
    </citation>
    <scope>NUCLEOTIDE SEQUENCE [LARGE SCALE GENOMIC DNA]</scope>
</reference>
<feature type="compositionally biased region" description="Basic and acidic residues" evidence="1">
    <location>
        <begin position="1"/>
        <end position="13"/>
    </location>
</feature>
<dbReference type="AlphaFoldDB" id="A0A0P1AH53"/>
<proteinExistence type="predicted"/>
<sequence length="93" mass="10624">MLSADKEDDRSSNDTEDGDDMYMVEFRDDLESGDELFSRGGYVTPPVEIPEMYQRQDRFGGITVAGARVVFTYAGFKRQQVIRVKLQTIFEGE</sequence>
<accession>A0A0P1AH53</accession>
<evidence type="ECO:0000256" key="1">
    <source>
        <dbReference type="SAM" id="MobiDB-lite"/>
    </source>
</evidence>
<dbReference type="Proteomes" id="UP000054928">
    <property type="component" value="Unassembled WGS sequence"/>
</dbReference>
<feature type="region of interest" description="Disordered" evidence="1">
    <location>
        <begin position="1"/>
        <end position="20"/>
    </location>
</feature>
<dbReference type="GeneID" id="36405103"/>
<name>A0A0P1AH53_PLAHL</name>
<keyword evidence="3" id="KW-1185">Reference proteome</keyword>
<dbReference type="RefSeq" id="XP_024576183.1">
    <property type="nucleotide sequence ID" value="XM_024725402.1"/>
</dbReference>
<dbReference type="EMBL" id="CCYD01000442">
    <property type="protein sequence ID" value="CEG39814.1"/>
    <property type="molecule type" value="Genomic_DNA"/>
</dbReference>